<feature type="domain" description="Transposase IS204/IS1001/IS1096/IS1165 DDE" evidence="1">
    <location>
        <begin position="1"/>
        <end position="262"/>
    </location>
</feature>
<proteinExistence type="predicted"/>
<dbReference type="PANTHER" id="PTHR33498:SF1">
    <property type="entry name" value="TRANSPOSASE FOR INSERTION SEQUENCE ELEMENT IS1557"/>
    <property type="match status" value="1"/>
</dbReference>
<dbReference type="PANTHER" id="PTHR33498">
    <property type="entry name" value="TRANSPOSASE FOR INSERTION SEQUENCE ELEMENT IS1557"/>
    <property type="match status" value="1"/>
</dbReference>
<evidence type="ECO:0000259" key="1">
    <source>
        <dbReference type="Pfam" id="PF01610"/>
    </source>
</evidence>
<comment type="caution">
    <text evidence="2">The sequence shown here is derived from an EMBL/GenBank/DDBJ whole genome shotgun (WGS) entry which is preliminary data.</text>
</comment>
<name>A0ABV4K7L9_9FLAO</name>
<keyword evidence="3" id="KW-1185">Reference proteome</keyword>
<accession>A0ABV4K7L9</accession>
<organism evidence="2 3">
    <name type="scientific">Flavobacterium frigidarium</name>
    <dbReference type="NCBI Taxonomy" id="99286"/>
    <lineage>
        <taxon>Bacteria</taxon>
        <taxon>Pseudomonadati</taxon>
        <taxon>Bacteroidota</taxon>
        <taxon>Flavobacteriia</taxon>
        <taxon>Flavobacteriales</taxon>
        <taxon>Flavobacteriaceae</taxon>
        <taxon>Flavobacterium</taxon>
    </lineage>
</organism>
<dbReference type="InterPro" id="IPR047951">
    <property type="entry name" value="Transpos_ISL3"/>
</dbReference>
<dbReference type="InterPro" id="IPR002560">
    <property type="entry name" value="Transposase_DDE"/>
</dbReference>
<evidence type="ECO:0000313" key="2">
    <source>
        <dbReference type="EMBL" id="MEZ7513653.1"/>
    </source>
</evidence>
<dbReference type="EMBL" id="JASMRN010000001">
    <property type="protein sequence ID" value="MEZ7513653.1"/>
    <property type="molecule type" value="Genomic_DNA"/>
</dbReference>
<dbReference type="Pfam" id="PF01610">
    <property type="entry name" value="DDE_Tnp_ISL3"/>
    <property type="match status" value="1"/>
</dbReference>
<dbReference type="Proteomes" id="UP001568894">
    <property type="component" value="Unassembled WGS sequence"/>
</dbReference>
<protein>
    <submittedName>
        <fullName evidence="2">Transposase</fullName>
    </submittedName>
</protein>
<sequence length="287" mass="33188">MDETSLSNGELYTVLTNKAAKGRKGTIVAMVAGTKAETVIAIIEKIPLKQRNLVNEITLDMAGNMGLIAKRGFPKATQVTDRFHVQKLASEALQEIRIKHRWEAIDHENGAIEKTKKNKKRFEPELLTNCDTVKQLLARSRYFLYKNKSKWTDNQLQRANLLFELYPDIKEAYNLSQGLRNIFENTTDKIIAFARLAKWHEKVNQSGFKSFNTISRTIINHYQNILNYFDNRSTNASAESFNAKIKAFRSQFRGVRKIDFYCLDYLIFLPNPQLLNLILEILQFSFK</sequence>
<reference evidence="2 3" key="1">
    <citation type="submission" date="2023-05" db="EMBL/GenBank/DDBJ databases">
        <title>Adaptations of aquatic viruses from atmosphere-close ecosystems of the Central Arctic Ocean.</title>
        <authorList>
            <person name="Rahlff J."/>
            <person name="Holmfeldt K."/>
        </authorList>
    </citation>
    <scope>NUCLEOTIDE SEQUENCE [LARGE SCALE GENOMIC DNA]</scope>
    <source>
        <strain evidence="2 3">Arc14</strain>
    </source>
</reference>
<evidence type="ECO:0000313" key="3">
    <source>
        <dbReference type="Proteomes" id="UP001568894"/>
    </source>
</evidence>
<gene>
    <name evidence="2" type="ORF">QO192_00005</name>
</gene>